<gene>
    <name evidence="2" type="ORF">PI95_012425</name>
</gene>
<feature type="domain" description="Organic solvent tolerance-like N-terminal" evidence="1">
    <location>
        <begin position="56"/>
        <end position="114"/>
    </location>
</feature>
<evidence type="ECO:0000313" key="3">
    <source>
        <dbReference type="Proteomes" id="UP000031549"/>
    </source>
</evidence>
<dbReference type="AlphaFoldDB" id="A0A846HA68"/>
<accession>A0A846HA68</accession>
<dbReference type="Gene3D" id="2.60.450.10">
    <property type="entry name" value="Lipopolysaccharide (LPS) transport protein A like domain"/>
    <property type="match status" value="1"/>
</dbReference>
<comment type="caution">
    <text evidence="2">The sequence shown here is derived from an EMBL/GenBank/DDBJ whole genome shotgun (WGS) entry which is preliminary data.</text>
</comment>
<proteinExistence type="predicted"/>
<name>A0A846HA68_9CYAN</name>
<sequence>MTSLSIRRIVLSFLLPASLTTVTSLSLIINSVGAQQPDTQPSATTPINQSTQPVADVYIWQGNVKFDFKAAKINATADKAEVFPKERKVVLTGNVKILQNGKIQETDTVTYLFKYQDKFNLTADKVIASNFK</sequence>
<organism evidence="2 3">
    <name type="scientific">Hassallia byssoidea VB512170</name>
    <dbReference type="NCBI Taxonomy" id="1304833"/>
    <lineage>
        <taxon>Bacteria</taxon>
        <taxon>Bacillati</taxon>
        <taxon>Cyanobacteriota</taxon>
        <taxon>Cyanophyceae</taxon>
        <taxon>Nostocales</taxon>
        <taxon>Tolypothrichaceae</taxon>
        <taxon>Hassallia</taxon>
    </lineage>
</organism>
<protein>
    <recommendedName>
        <fullName evidence="1">Organic solvent tolerance-like N-terminal domain-containing protein</fullName>
    </recommendedName>
</protein>
<evidence type="ECO:0000259" key="1">
    <source>
        <dbReference type="Pfam" id="PF03968"/>
    </source>
</evidence>
<dbReference type="InterPro" id="IPR005653">
    <property type="entry name" value="OstA-like_N"/>
</dbReference>
<dbReference type="EMBL" id="JTCM02000022">
    <property type="protein sequence ID" value="NEU73351.1"/>
    <property type="molecule type" value="Genomic_DNA"/>
</dbReference>
<dbReference type="Pfam" id="PF03968">
    <property type="entry name" value="LptD_N"/>
    <property type="match status" value="1"/>
</dbReference>
<dbReference type="RefSeq" id="WP_039741896.1">
    <property type="nucleotide sequence ID" value="NZ_JTCM02000022.1"/>
</dbReference>
<keyword evidence="3" id="KW-1185">Reference proteome</keyword>
<dbReference type="Proteomes" id="UP000031549">
    <property type="component" value="Unassembled WGS sequence"/>
</dbReference>
<evidence type="ECO:0000313" key="2">
    <source>
        <dbReference type="EMBL" id="NEU73351.1"/>
    </source>
</evidence>
<reference evidence="2 3" key="1">
    <citation type="journal article" date="2015" name="Genome Announc.">
        <title>Draft Genome Sequence of Cyanobacterium Hassallia byssoidea Strain VB512170, Isolated from Monuments in India.</title>
        <authorList>
            <person name="Singh D."/>
            <person name="Chandrababunaidu M.M."/>
            <person name="Panda A."/>
            <person name="Sen D."/>
            <person name="Bhattacharyya S."/>
            <person name="Adhikary S.P."/>
            <person name="Tripathy S."/>
        </authorList>
    </citation>
    <scope>NUCLEOTIDE SEQUENCE [LARGE SCALE GENOMIC DNA]</scope>
    <source>
        <strain evidence="2 3">VB512170</strain>
    </source>
</reference>